<evidence type="ECO:0000313" key="1">
    <source>
        <dbReference type="EMBL" id="ALA68557.1"/>
    </source>
</evidence>
<organism evidence="1 2">
    <name type="scientific">Corynebacterium lactis RW2-5</name>
    <dbReference type="NCBI Taxonomy" id="1408189"/>
    <lineage>
        <taxon>Bacteria</taxon>
        <taxon>Bacillati</taxon>
        <taxon>Actinomycetota</taxon>
        <taxon>Actinomycetes</taxon>
        <taxon>Mycobacteriales</taxon>
        <taxon>Corynebacteriaceae</taxon>
        <taxon>Corynebacterium</taxon>
    </lineage>
</organism>
<sequence>MTGPKESLYRIDKRLKAEIDGAIDEFGVPTDAESAYRLTETLHPIVSKYRNEYYEHDVSVMGQSVADSGLEIAPAPQRRYEPHATYDSVTRAIGFGNKPTNVVLELVDDETRELIKQSVPAFAFPDHPKAIEQVKARIVRSLTRHARRAGRDAVADSVTASQVRDARTKKRYRGRVGFARVLTGHESCPFCAMLASRGPVYADDTVLKRQDGRKYHDGCDCIAVAVVEGKPWYGEQAYKELEAQWERVAGDLTGADQWKAWQYSYRGTAPGVALRLPRRAGKLLNSAPYFDDEPLPRLSDLVKHSVWGWNRGDESITSDTPRDGHTFDSVRQKGTFFPERWSDQDIADAIAATMEYPDLIESRVVRRIAYRQVDGVMITVQWDYIKGASKPYTAYPVYGDGVEAYDKSAKKRINWGKDGNNQMTKARRIEPDGH</sequence>
<dbReference type="AlphaFoldDB" id="A0A0K2H3E8"/>
<dbReference type="InterPro" id="IPR057369">
    <property type="entry name" value="VG15"/>
</dbReference>
<dbReference type="Pfam" id="PF25310">
    <property type="entry name" value="VG15"/>
    <property type="match status" value="1"/>
</dbReference>
<proteinExistence type="predicted"/>
<dbReference type="STRING" id="1408189.CLAC_07345"/>
<dbReference type="KEGG" id="clw:CLAC_07345"/>
<gene>
    <name evidence="1" type="ORF">CLAC_07345</name>
</gene>
<dbReference type="OrthoDB" id="3194844at2"/>
<dbReference type="PATRIC" id="fig|1408189.4.peg.1471"/>
<dbReference type="Proteomes" id="UP000058446">
    <property type="component" value="Chromosome"/>
</dbReference>
<evidence type="ECO:0000313" key="2">
    <source>
        <dbReference type="Proteomes" id="UP000058446"/>
    </source>
</evidence>
<dbReference type="RefSeq" id="WP_053412329.1">
    <property type="nucleotide sequence ID" value="NZ_CP006841.1"/>
</dbReference>
<evidence type="ECO:0008006" key="3">
    <source>
        <dbReference type="Google" id="ProtNLM"/>
    </source>
</evidence>
<keyword evidence="2" id="KW-1185">Reference proteome</keyword>
<accession>A0A0K2H3E8</accession>
<name>A0A0K2H3E8_9CORY</name>
<dbReference type="EMBL" id="CP006841">
    <property type="protein sequence ID" value="ALA68557.1"/>
    <property type="molecule type" value="Genomic_DNA"/>
</dbReference>
<protein>
    <recommendedName>
        <fullName evidence="3">Bacterial EndoU nuclease domain-containing protein</fullName>
    </recommendedName>
</protein>
<reference evidence="1 2" key="1">
    <citation type="submission" date="2013-10" db="EMBL/GenBank/DDBJ databases">
        <title>Complete genome sequence of Corynebacterium lactis DSM 45799(T), isolated from raw cow milk.</title>
        <authorList>
            <person name="Ruckert C."/>
            <person name="Albersmeier A."/>
            <person name="Lipski A."/>
            <person name="Kalinowski J."/>
        </authorList>
    </citation>
    <scope>NUCLEOTIDE SEQUENCE [LARGE SCALE GENOMIC DNA]</scope>
    <source>
        <strain evidence="1 2">RW2-5</strain>
    </source>
</reference>